<accession>A0ABU0S836</accession>
<dbReference type="Proteomes" id="UP001237780">
    <property type="component" value="Unassembled WGS sequence"/>
</dbReference>
<comment type="caution">
    <text evidence="1">The sequence shown here is derived from an EMBL/GenBank/DDBJ whole genome shotgun (WGS) entry which is preliminary data.</text>
</comment>
<protein>
    <recommendedName>
        <fullName evidence="3">AP2 domain-containing protein</fullName>
    </recommendedName>
</protein>
<keyword evidence="2" id="KW-1185">Reference proteome</keyword>
<evidence type="ECO:0000313" key="2">
    <source>
        <dbReference type="Proteomes" id="UP001237780"/>
    </source>
</evidence>
<evidence type="ECO:0000313" key="1">
    <source>
        <dbReference type="EMBL" id="MDQ0996900.1"/>
    </source>
</evidence>
<reference evidence="1 2" key="1">
    <citation type="submission" date="2023-07" db="EMBL/GenBank/DDBJ databases">
        <title>Comparative genomics of wheat-associated soil bacteria to identify genetic determinants of phenazine resistance.</title>
        <authorList>
            <person name="Mouncey N."/>
        </authorList>
    </citation>
    <scope>NUCLEOTIDE SEQUENCE [LARGE SCALE GENOMIC DNA]</scope>
    <source>
        <strain evidence="1 2">W4I11</strain>
    </source>
</reference>
<proteinExistence type="predicted"/>
<dbReference type="EMBL" id="JAUSZT010000003">
    <property type="protein sequence ID" value="MDQ0996900.1"/>
    <property type="molecule type" value="Genomic_DNA"/>
</dbReference>
<sequence>MRRKFVPTKKYGRWTIVSPATRSASNALRWVCVCDCGSEKIVHQNTMLNGTSKSCGCLSIEMLIAQNKARNTTHGQTRGGYTAEYRAWLHLRNRCYNENVPDFHNYGGRGITVCDRWRNSYEAFFVDMGHRPSSKHTIDRIDTNGNYEPGNCRWATQVTQQNNKRSNFIVSFAGREMTLKEACREVGLNYQFIWLRIQRYGYTLQEAVSKPKRGSFDAQPLSSKFTNRELYNMFAGSDAIGVARAA</sequence>
<organism evidence="1 2">
    <name type="scientific">Phyllobacterium ifriqiyense</name>
    <dbReference type="NCBI Taxonomy" id="314238"/>
    <lineage>
        <taxon>Bacteria</taxon>
        <taxon>Pseudomonadati</taxon>
        <taxon>Pseudomonadota</taxon>
        <taxon>Alphaproteobacteria</taxon>
        <taxon>Hyphomicrobiales</taxon>
        <taxon>Phyllobacteriaceae</taxon>
        <taxon>Phyllobacterium</taxon>
    </lineage>
</organism>
<gene>
    <name evidence="1" type="ORF">QFZ34_002082</name>
</gene>
<evidence type="ECO:0008006" key="3">
    <source>
        <dbReference type="Google" id="ProtNLM"/>
    </source>
</evidence>
<name>A0ABU0S836_9HYPH</name>